<organism evidence="2 3">
    <name type="scientific">Portunus trituberculatus</name>
    <name type="common">Swimming crab</name>
    <name type="synonym">Neptunus trituberculatus</name>
    <dbReference type="NCBI Taxonomy" id="210409"/>
    <lineage>
        <taxon>Eukaryota</taxon>
        <taxon>Metazoa</taxon>
        <taxon>Ecdysozoa</taxon>
        <taxon>Arthropoda</taxon>
        <taxon>Crustacea</taxon>
        <taxon>Multicrustacea</taxon>
        <taxon>Malacostraca</taxon>
        <taxon>Eumalacostraca</taxon>
        <taxon>Eucarida</taxon>
        <taxon>Decapoda</taxon>
        <taxon>Pleocyemata</taxon>
        <taxon>Brachyura</taxon>
        <taxon>Eubrachyura</taxon>
        <taxon>Portunoidea</taxon>
        <taxon>Portunidae</taxon>
        <taxon>Portuninae</taxon>
        <taxon>Portunus</taxon>
    </lineage>
</organism>
<dbReference type="AlphaFoldDB" id="A0A5B7DLM8"/>
<sequence length="84" mass="9729">MDKDRIEQHTQRREKRNVIHARQEKSVLVSESAAGVVWRCGEPDQGGKGESGDARERNRRKKKRKRRRTVVGKPLGPRVIQFVV</sequence>
<accession>A0A5B7DLM8</accession>
<comment type="caution">
    <text evidence="2">The sequence shown here is derived from an EMBL/GenBank/DDBJ whole genome shotgun (WGS) entry which is preliminary data.</text>
</comment>
<feature type="compositionally biased region" description="Basic residues" evidence="1">
    <location>
        <begin position="57"/>
        <end position="70"/>
    </location>
</feature>
<feature type="region of interest" description="Disordered" evidence="1">
    <location>
        <begin position="1"/>
        <end position="21"/>
    </location>
</feature>
<proteinExistence type="predicted"/>
<reference evidence="2 3" key="1">
    <citation type="submission" date="2019-05" db="EMBL/GenBank/DDBJ databases">
        <title>Another draft genome of Portunus trituberculatus and its Hox gene families provides insights of decapod evolution.</title>
        <authorList>
            <person name="Jeong J.-H."/>
            <person name="Song I."/>
            <person name="Kim S."/>
            <person name="Choi T."/>
            <person name="Kim D."/>
            <person name="Ryu S."/>
            <person name="Kim W."/>
        </authorList>
    </citation>
    <scope>NUCLEOTIDE SEQUENCE [LARGE SCALE GENOMIC DNA]</scope>
    <source>
        <tissue evidence="2">Muscle</tissue>
    </source>
</reference>
<name>A0A5B7DLM8_PORTR</name>
<evidence type="ECO:0000313" key="2">
    <source>
        <dbReference type="EMBL" id="MPC22462.1"/>
    </source>
</evidence>
<dbReference type="EMBL" id="VSRR010001091">
    <property type="protein sequence ID" value="MPC22462.1"/>
    <property type="molecule type" value="Genomic_DNA"/>
</dbReference>
<evidence type="ECO:0000256" key="1">
    <source>
        <dbReference type="SAM" id="MobiDB-lite"/>
    </source>
</evidence>
<feature type="region of interest" description="Disordered" evidence="1">
    <location>
        <begin position="39"/>
        <end position="73"/>
    </location>
</feature>
<dbReference type="Proteomes" id="UP000324222">
    <property type="component" value="Unassembled WGS sequence"/>
</dbReference>
<gene>
    <name evidence="2" type="ORF">E2C01_015477</name>
</gene>
<feature type="compositionally biased region" description="Basic and acidic residues" evidence="1">
    <location>
        <begin position="41"/>
        <end position="56"/>
    </location>
</feature>
<protein>
    <submittedName>
        <fullName evidence="2">Uncharacterized protein</fullName>
    </submittedName>
</protein>
<evidence type="ECO:0000313" key="3">
    <source>
        <dbReference type="Proteomes" id="UP000324222"/>
    </source>
</evidence>
<feature type="compositionally biased region" description="Basic and acidic residues" evidence="1">
    <location>
        <begin position="1"/>
        <end position="11"/>
    </location>
</feature>
<keyword evidence="3" id="KW-1185">Reference proteome</keyword>